<dbReference type="GO" id="GO:0015031">
    <property type="term" value="P:protein transport"/>
    <property type="evidence" value="ECO:0007669"/>
    <property type="project" value="UniProtKB-KW"/>
</dbReference>
<dbReference type="GeneID" id="11498122"/>
<dbReference type="PANTHER" id="PTHR11200:SF269">
    <property type="entry name" value="PHOSPHATIDYLINOSITOL 4,5-BISPHOSPHATE 5-PHOSPHATASE INP51"/>
    <property type="match status" value="1"/>
</dbReference>
<name>G0W5T2_NAUDC</name>
<gene>
    <name evidence="12" type="primary">NDAI0B01090</name>
    <name evidence="12" type="ordered locus">NDAI_0B01090</name>
</gene>
<evidence type="ECO:0000313" key="13">
    <source>
        <dbReference type="Proteomes" id="UP000000689"/>
    </source>
</evidence>
<dbReference type="SUPFAM" id="SSF56219">
    <property type="entry name" value="DNase I-like"/>
    <property type="match status" value="1"/>
</dbReference>
<evidence type="ECO:0000256" key="5">
    <source>
        <dbReference type="ARBA" id="ARBA00022448"/>
    </source>
</evidence>
<evidence type="ECO:0000256" key="6">
    <source>
        <dbReference type="ARBA" id="ARBA00022490"/>
    </source>
</evidence>
<evidence type="ECO:0000256" key="2">
    <source>
        <dbReference type="ARBA" id="ARBA00008943"/>
    </source>
</evidence>
<evidence type="ECO:0000256" key="7">
    <source>
        <dbReference type="ARBA" id="ARBA00022583"/>
    </source>
</evidence>
<feature type="region of interest" description="Disordered" evidence="10">
    <location>
        <begin position="872"/>
        <end position="895"/>
    </location>
</feature>
<dbReference type="PANTHER" id="PTHR11200">
    <property type="entry name" value="INOSITOL 5-PHOSPHATASE"/>
    <property type="match status" value="1"/>
</dbReference>
<keyword evidence="13" id="KW-1185">Reference proteome</keyword>
<evidence type="ECO:0000256" key="10">
    <source>
        <dbReference type="SAM" id="MobiDB-lite"/>
    </source>
</evidence>
<evidence type="ECO:0000256" key="9">
    <source>
        <dbReference type="ARBA" id="ARBA00022927"/>
    </source>
</evidence>
<evidence type="ECO:0000256" key="4">
    <source>
        <dbReference type="ARBA" id="ARBA00013044"/>
    </source>
</evidence>
<dbReference type="Gene3D" id="3.60.10.10">
    <property type="entry name" value="Endonuclease/exonuclease/phosphatase"/>
    <property type="match status" value="1"/>
</dbReference>
<keyword evidence="8" id="KW-0378">Hydrolase</keyword>
<dbReference type="InterPro" id="IPR002013">
    <property type="entry name" value="SAC_dom"/>
</dbReference>
<evidence type="ECO:0000256" key="8">
    <source>
        <dbReference type="ARBA" id="ARBA00022801"/>
    </source>
</evidence>
<dbReference type="Pfam" id="PF02383">
    <property type="entry name" value="Syja_N"/>
    <property type="match status" value="1"/>
</dbReference>
<dbReference type="GO" id="GO:0043813">
    <property type="term" value="F:phosphatidylinositol-3,5-bisphosphate 5-phosphatase activity"/>
    <property type="evidence" value="ECO:0007669"/>
    <property type="project" value="TreeGrafter"/>
</dbReference>
<proteinExistence type="inferred from homology"/>
<evidence type="ECO:0000256" key="1">
    <source>
        <dbReference type="ARBA" id="ARBA00004496"/>
    </source>
</evidence>
<dbReference type="HOGENOM" id="CLU_003016_2_0_1"/>
<dbReference type="SMART" id="SM00128">
    <property type="entry name" value="IPPc"/>
    <property type="match status" value="1"/>
</dbReference>
<dbReference type="GO" id="GO:0016020">
    <property type="term" value="C:membrane"/>
    <property type="evidence" value="ECO:0007669"/>
    <property type="project" value="EnsemblFungi"/>
</dbReference>
<evidence type="ECO:0000256" key="3">
    <source>
        <dbReference type="ARBA" id="ARBA00009678"/>
    </source>
</evidence>
<sequence>MRLFIGRNPRSIVLASNNYYLSFQKYHRPSGPIQPQQPSKSSSVVIKILSEAEVLDEARFTEIKSCIYNGLLGLISTNGSVFLAIISGVQNVGFPRWKNEGSRVVPNETIYKVLDVDFYSIENDAYDPLFFERNEQNYDKLIHEHPCGSFKKLFGDGTFYFSRDFDISNTVKNHGLLHNLEYTIDNQDLGFIWNTSLTSEIISWRNRVPIEKRHLFDNSNFLTFVVRGFCKTAVVEDGDNTASVTIISRISAENKLNAFEDGLNDEGKVGCFVETEVVVTTKKFIFSYTQVEANIPLFWESVENQLLYGRKIKMTRTPDQSQTAFDKHFDSMESKYGVVSIVNLIKPKSETQESLALVYQKCAEARGTKITNLEYTSGIFNKAPHKLIYLLQQDIYEFGAFAYDMSRGVYFGKQTGVLRISAFDSIEKPLQVAKIVSKEVLELATKELQGFEITSLFIDAHDRIWSENYYWLDRTYSKNGKNPMKYAKIYYKLFSSKVKLFYPLHYYVSQHLRQMKSNFTFQKDITIFAGTFNISGKVSKDDITEWIFPKGSNLENPASIYIIGLEEVVELTPGHMLSTDPFIKQFWERKIITLLNNSGGKEKYVCTWSNQLGGLLLMLFMSSSEYLKIKHIEGDVKKTGFGGIASNKGAVAVSFNYSATKFCVLVSHLAAGLDNVEQRHNDYKTIVKNINFGRGLRIKDHDAVIWMGDFNYRILMSNEDVRRLIASKEYTNLFLKDQLNQQMIAGESFPYYHEMAIDFPPTYKFDPGTKTYDTSEKMRIPAWTDRILSRGEVLKQLSYGCAEDILFSDHRPVYATFNARVTVVDEQKKEALSIELHEKIMEKLANLTEEEKDAVLSERILLFDGEERSDSNLLPNGESLPSVADSKRGKLLPPPSSDTRKWWIGNGKQVKVTLDIDPNKYMINPKRNPNPFIEMDEEGANIPFFIPRTK</sequence>
<keyword evidence="9" id="KW-0653">Protein transport</keyword>
<keyword evidence="5" id="KW-0813">Transport</keyword>
<comment type="similarity">
    <text evidence="3">In the central section; belongs to the inositol 1,4,5-trisphosphate 5-phosphatase family.</text>
</comment>
<dbReference type="Proteomes" id="UP000000689">
    <property type="component" value="Chromosome 2"/>
</dbReference>
<dbReference type="EMBL" id="HE580268">
    <property type="protein sequence ID" value="CCD23143.1"/>
    <property type="molecule type" value="Genomic_DNA"/>
</dbReference>
<dbReference type="Pfam" id="PF22669">
    <property type="entry name" value="Exo_endo_phos2"/>
    <property type="match status" value="1"/>
</dbReference>
<dbReference type="OMA" id="KWWIGNG"/>
<evidence type="ECO:0000259" key="11">
    <source>
        <dbReference type="PROSITE" id="PS50275"/>
    </source>
</evidence>
<dbReference type="GO" id="GO:0046856">
    <property type="term" value="P:phosphatidylinositol dephosphorylation"/>
    <property type="evidence" value="ECO:0007669"/>
    <property type="project" value="EnsemblFungi"/>
</dbReference>
<dbReference type="GO" id="GO:0005737">
    <property type="term" value="C:cytoplasm"/>
    <property type="evidence" value="ECO:0007669"/>
    <property type="project" value="UniProtKB-SubCell"/>
</dbReference>
<evidence type="ECO:0000313" key="12">
    <source>
        <dbReference type="EMBL" id="CCD23143.1"/>
    </source>
</evidence>
<dbReference type="InterPro" id="IPR046985">
    <property type="entry name" value="IP5"/>
</dbReference>
<dbReference type="AlphaFoldDB" id="G0W5T2"/>
<dbReference type="GO" id="GO:0006897">
    <property type="term" value="P:endocytosis"/>
    <property type="evidence" value="ECO:0007669"/>
    <property type="project" value="UniProtKB-KW"/>
</dbReference>
<dbReference type="KEGG" id="ndi:NDAI_0B01090"/>
<keyword evidence="6" id="KW-0963">Cytoplasm</keyword>
<dbReference type="STRING" id="1071378.G0W5T2"/>
<feature type="domain" description="SAC" evidence="11">
    <location>
        <begin position="150"/>
        <end position="478"/>
    </location>
</feature>
<organism evidence="12 13">
    <name type="scientific">Naumovozyma dairenensis (strain ATCC 10597 / BCRC 20456 / CBS 421 / NBRC 0211 / NRRL Y-12639)</name>
    <name type="common">Saccharomyces dairenensis</name>
    <dbReference type="NCBI Taxonomy" id="1071378"/>
    <lineage>
        <taxon>Eukaryota</taxon>
        <taxon>Fungi</taxon>
        <taxon>Dikarya</taxon>
        <taxon>Ascomycota</taxon>
        <taxon>Saccharomycotina</taxon>
        <taxon>Saccharomycetes</taxon>
        <taxon>Saccharomycetales</taxon>
        <taxon>Saccharomycetaceae</taxon>
        <taxon>Naumovozyma</taxon>
    </lineage>
</organism>
<dbReference type="OrthoDB" id="405996at2759"/>
<protein>
    <recommendedName>
        <fullName evidence="4">phosphoinositide 5-phosphatase</fullName>
        <ecNumber evidence="4">3.1.3.36</ecNumber>
    </recommendedName>
</protein>
<reference evidence="12 13" key="1">
    <citation type="journal article" date="2011" name="Proc. Natl. Acad. Sci. U.S.A.">
        <title>Evolutionary erosion of yeast sex chromosomes by mating-type switching accidents.</title>
        <authorList>
            <person name="Gordon J.L."/>
            <person name="Armisen D."/>
            <person name="Proux-Wera E."/>
            <person name="Oheigeartaigh S.S."/>
            <person name="Byrne K.P."/>
            <person name="Wolfe K.H."/>
        </authorList>
    </citation>
    <scope>NUCLEOTIDE SEQUENCE [LARGE SCALE GENOMIC DNA]</scope>
    <source>
        <strain evidence="13">ATCC 10597 / BCRC 20456 / CBS 421 / NBRC 0211 / NRRL Y-12639</strain>
    </source>
</reference>
<keyword evidence="7" id="KW-0254">Endocytosis</keyword>
<dbReference type="eggNOG" id="KOG0566">
    <property type="taxonomic scope" value="Eukaryota"/>
</dbReference>
<dbReference type="PROSITE" id="PS50275">
    <property type="entry name" value="SAC"/>
    <property type="match status" value="1"/>
</dbReference>
<dbReference type="InterPro" id="IPR036691">
    <property type="entry name" value="Endo/exonu/phosph_ase_sf"/>
</dbReference>
<dbReference type="FunFam" id="3.60.10.10:FF:000029">
    <property type="entry name" value="Inositol polyphosphate 5-phosphatase"/>
    <property type="match status" value="1"/>
</dbReference>
<comment type="subcellular location">
    <subcellularLocation>
        <location evidence="1">Cytoplasm</location>
    </subcellularLocation>
</comment>
<dbReference type="InterPro" id="IPR000300">
    <property type="entry name" value="IPPc"/>
</dbReference>
<dbReference type="EC" id="3.1.3.36" evidence="4"/>
<dbReference type="RefSeq" id="XP_003668386.1">
    <property type="nucleotide sequence ID" value="XM_003668338.1"/>
</dbReference>
<accession>G0W5T2</accession>
<comment type="similarity">
    <text evidence="2">Belongs to the synaptojanin family.</text>
</comment>
<dbReference type="GO" id="GO:0004439">
    <property type="term" value="F:phosphatidylinositol-4,5-bisphosphate 5-phosphatase activity"/>
    <property type="evidence" value="ECO:0007669"/>
    <property type="project" value="UniProtKB-EC"/>
</dbReference>